<dbReference type="PANTHER" id="PTHR28532:SF1">
    <property type="entry name" value="ORAL CANCER OVEREXPRESSED 1"/>
    <property type="match status" value="1"/>
</dbReference>
<sequence>MDYDLDEIVNLEQRFYDAGHKDGFAHGRIHGLIEGRALGREKGFELWEEIGYYEGTANFWKTVKQSSSNDRESRALVHANQLLHLISRFPRHNPTPSEEPLSDGESSQDSALDISKSLAQIRSRYRAMCASLGVKPRLLSTDKVEPDQSSSSIDAPDLAVKTTADPVWRVDQPAKKPPNIGSMSF</sequence>
<dbReference type="AlphaFoldDB" id="A0A164WRT6"/>
<dbReference type="InterPro" id="IPR052436">
    <property type="entry name" value="LTO1_adapter"/>
</dbReference>
<gene>
    <name evidence="4" type="ORF">SISNIDRAFT_543680</name>
</gene>
<protein>
    <submittedName>
        <fullName evidence="4">DUF1715-domain-containing protein</fullName>
    </submittedName>
</protein>
<dbReference type="EMBL" id="KV419402">
    <property type="protein sequence ID" value="KZS95299.1"/>
    <property type="molecule type" value="Genomic_DNA"/>
</dbReference>
<dbReference type="OrthoDB" id="48036at2759"/>
<feature type="domain" description="Essential protein Yae1 N-terminal" evidence="3">
    <location>
        <begin position="19"/>
        <end position="57"/>
    </location>
</feature>
<evidence type="ECO:0000313" key="4">
    <source>
        <dbReference type="EMBL" id="KZS95299.1"/>
    </source>
</evidence>
<feature type="region of interest" description="Disordered" evidence="2">
    <location>
        <begin position="87"/>
        <end position="112"/>
    </location>
</feature>
<evidence type="ECO:0000256" key="1">
    <source>
        <dbReference type="ARBA" id="ARBA00038090"/>
    </source>
</evidence>
<organism evidence="4 5">
    <name type="scientific">Sistotremastrum niveocremeum HHB9708</name>
    <dbReference type="NCBI Taxonomy" id="1314777"/>
    <lineage>
        <taxon>Eukaryota</taxon>
        <taxon>Fungi</taxon>
        <taxon>Dikarya</taxon>
        <taxon>Basidiomycota</taxon>
        <taxon>Agaricomycotina</taxon>
        <taxon>Agaricomycetes</taxon>
        <taxon>Sistotremastrales</taxon>
        <taxon>Sistotremastraceae</taxon>
        <taxon>Sertulicium</taxon>
        <taxon>Sertulicium niveocremeum</taxon>
    </lineage>
</organism>
<dbReference type="PANTHER" id="PTHR28532">
    <property type="entry name" value="GEO13458P1"/>
    <property type="match status" value="1"/>
</dbReference>
<evidence type="ECO:0000256" key="2">
    <source>
        <dbReference type="SAM" id="MobiDB-lite"/>
    </source>
</evidence>
<accession>A0A164WRT6</accession>
<feature type="region of interest" description="Disordered" evidence="2">
    <location>
        <begin position="141"/>
        <end position="185"/>
    </location>
</feature>
<dbReference type="STRING" id="1314777.A0A164WRT6"/>
<evidence type="ECO:0000313" key="5">
    <source>
        <dbReference type="Proteomes" id="UP000076722"/>
    </source>
</evidence>
<comment type="similarity">
    <text evidence="1">Belongs to the LTO1 family.</text>
</comment>
<dbReference type="Proteomes" id="UP000076722">
    <property type="component" value="Unassembled WGS sequence"/>
</dbReference>
<keyword evidence="5" id="KW-1185">Reference proteome</keyword>
<evidence type="ECO:0000259" key="3">
    <source>
        <dbReference type="Pfam" id="PF09811"/>
    </source>
</evidence>
<name>A0A164WRT6_9AGAM</name>
<dbReference type="InterPro" id="IPR019191">
    <property type="entry name" value="Essential_protein_Yae1_N"/>
</dbReference>
<proteinExistence type="inferred from homology"/>
<dbReference type="Pfam" id="PF09811">
    <property type="entry name" value="Yae1_N"/>
    <property type="match status" value="1"/>
</dbReference>
<reference evidence="4 5" key="1">
    <citation type="journal article" date="2016" name="Mol. Biol. Evol.">
        <title>Comparative Genomics of Early-Diverging Mushroom-Forming Fungi Provides Insights into the Origins of Lignocellulose Decay Capabilities.</title>
        <authorList>
            <person name="Nagy L.G."/>
            <person name="Riley R."/>
            <person name="Tritt A."/>
            <person name="Adam C."/>
            <person name="Daum C."/>
            <person name="Floudas D."/>
            <person name="Sun H."/>
            <person name="Yadav J.S."/>
            <person name="Pangilinan J."/>
            <person name="Larsson K.H."/>
            <person name="Matsuura K."/>
            <person name="Barry K."/>
            <person name="Labutti K."/>
            <person name="Kuo R."/>
            <person name="Ohm R.A."/>
            <person name="Bhattacharya S.S."/>
            <person name="Shirouzu T."/>
            <person name="Yoshinaga Y."/>
            <person name="Martin F.M."/>
            <person name="Grigoriev I.V."/>
            <person name="Hibbett D.S."/>
        </authorList>
    </citation>
    <scope>NUCLEOTIDE SEQUENCE [LARGE SCALE GENOMIC DNA]</scope>
    <source>
        <strain evidence="4 5">HHB9708</strain>
    </source>
</reference>